<organism evidence="1 2">
    <name type="scientific">Melia azedarach</name>
    <name type="common">Chinaberry tree</name>
    <dbReference type="NCBI Taxonomy" id="155640"/>
    <lineage>
        <taxon>Eukaryota</taxon>
        <taxon>Viridiplantae</taxon>
        <taxon>Streptophyta</taxon>
        <taxon>Embryophyta</taxon>
        <taxon>Tracheophyta</taxon>
        <taxon>Spermatophyta</taxon>
        <taxon>Magnoliopsida</taxon>
        <taxon>eudicotyledons</taxon>
        <taxon>Gunneridae</taxon>
        <taxon>Pentapetalae</taxon>
        <taxon>rosids</taxon>
        <taxon>malvids</taxon>
        <taxon>Sapindales</taxon>
        <taxon>Meliaceae</taxon>
        <taxon>Melia</taxon>
    </lineage>
</organism>
<name>A0ACC1XU90_MELAZ</name>
<evidence type="ECO:0000313" key="1">
    <source>
        <dbReference type="EMBL" id="KAJ4714688.1"/>
    </source>
</evidence>
<gene>
    <name evidence="1" type="ORF">OWV82_013138</name>
</gene>
<dbReference type="EMBL" id="CM051400">
    <property type="protein sequence ID" value="KAJ4714688.1"/>
    <property type="molecule type" value="Genomic_DNA"/>
</dbReference>
<proteinExistence type="predicted"/>
<protein>
    <submittedName>
        <fullName evidence="1">Protein PHLOEM PROTEIN 2-LIKE A10-like</fullName>
    </submittedName>
</protein>
<sequence>MDLQWLKKGLDFTRKKKKWLLLLSASSFSGYGLYRVYNLPAIARKRKRVLKLLAALISVAEAISDSAETIGVVSRDLKVFLQSDSDQIPNSLKQISKIMNSKEFSESVVKVTEALTVGILRGHRFQAKSDHGANNNSSFEDKVLDKLFTTAGTGFASVVVGSFARNLVMAFYSGGQPCQELHFNSTNSSGVDHLGLEKNSIPRWLNVLRSDEKCRELIGDCIQLFVSNAVAVYLDKTMDINTYDEFFAGLTNPKHEAKVRDVLLAVCNGAIETLVKTSHQVLTSSNSSSGSPYLAVDQGPVTRRRKFAGQEALSMQLKVRNSFHEVKHSGWVGKVSSTLAVPSNRQLVLDLTGRVTFEMVRSFLEILMEKLCDGMKRSADVVHEAVVDSGLELVKYVTARSSAVATICLSLCLHILDAPWILA</sequence>
<evidence type="ECO:0000313" key="2">
    <source>
        <dbReference type="Proteomes" id="UP001164539"/>
    </source>
</evidence>
<comment type="caution">
    <text evidence="1">The sequence shown here is derived from an EMBL/GenBank/DDBJ whole genome shotgun (WGS) entry which is preliminary data.</text>
</comment>
<reference evidence="1 2" key="1">
    <citation type="journal article" date="2023" name="Science">
        <title>Complex scaffold remodeling in plant triterpene biosynthesis.</title>
        <authorList>
            <person name="De La Pena R."/>
            <person name="Hodgson H."/>
            <person name="Liu J.C."/>
            <person name="Stephenson M.J."/>
            <person name="Martin A.C."/>
            <person name="Owen C."/>
            <person name="Harkess A."/>
            <person name="Leebens-Mack J."/>
            <person name="Jimenez L.E."/>
            <person name="Osbourn A."/>
            <person name="Sattely E.S."/>
        </authorList>
    </citation>
    <scope>NUCLEOTIDE SEQUENCE [LARGE SCALE GENOMIC DNA]</scope>
    <source>
        <strain evidence="2">cv. JPN11</strain>
        <tissue evidence="1">Leaf</tissue>
    </source>
</reference>
<accession>A0ACC1XU90</accession>
<dbReference type="Proteomes" id="UP001164539">
    <property type="component" value="Chromosome 7"/>
</dbReference>
<keyword evidence="2" id="KW-1185">Reference proteome</keyword>